<dbReference type="Gene3D" id="3.40.50.720">
    <property type="entry name" value="NAD(P)-binding Rossmann-like Domain"/>
    <property type="match status" value="1"/>
</dbReference>
<feature type="domain" description="NmrA-like" evidence="3">
    <location>
        <begin position="5"/>
        <end position="271"/>
    </location>
</feature>
<protein>
    <recommendedName>
        <fullName evidence="3">NmrA-like domain-containing protein</fullName>
    </recommendedName>
</protein>
<reference evidence="4" key="1">
    <citation type="submission" date="2023-01" db="EMBL/GenBank/DDBJ databases">
        <authorList>
            <person name="Van Ghelder C."/>
            <person name="Rancurel C."/>
        </authorList>
    </citation>
    <scope>NUCLEOTIDE SEQUENCE</scope>
    <source>
        <strain evidence="4">CNCM I-4278</strain>
    </source>
</reference>
<dbReference type="SUPFAM" id="SSF51735">
    <property type="entry name" value="NAD(P)-binding Rossmann-fold domains"/>
    <property type="match status" value="1"/>
</dbReference>
<evidence type="ECO:0000313" key="5">
    <source>
        <dbReference type="Proteomes" id="UP001152607"/>
    </source>
</evidence>
<dbReference type="PANTHER" id="PTHR42748:SF25">
    <property type="entry name" value="NMRA FAMILY PROTEIN"/>
    <property type="match status" value="1"/>
</dbReference>
<name>A0A9W4XXB3_9PLEO</name>
<accession>A0A9W4XXB3</accession>
<gene>
    <name evidence="4" type="ORF">PDIGIT_LOCUS10544</name>
</gene>
<organism evidence="4 5">
    <name type="scientific">Periconia digitata</name>
    <dbReference type="NCBI Taxonomy" id="1303443"/>
    <lineage>
        <taxon>Eukaryota</taxon>
        <taxon>Fungi</taxon>
        <taxon>Dikarya</taxon>
        <taxon>Ascomycota</taxon>
        <taxon>Pezizomycotina</taxon>
        <taxon>Dothideomycetes</taxon>
        <taxon>Pleosporomycetidae</taxon>
        <taxon>Pleosporales</taxon>
        <taxon>Massarineae</taxon>
        <taxon>Periconiaceae</taxon>
        <taxon>Periconia</taxon>
    </lineage>
</organism>
<dbReference type="GO" id="GO:0005634">
    <property type="term" value="C:nucleus"/>
    <property type="evidence" value="ECO:0007669"/>
    <property type="project" value="TreeGrafter"/>
</dbReference>
<dbReference type="Gene3D" id="3.90.25.10">
    <property type="entry name" value="UDP-galactose 4-epimerase, domain 1"/>
    <property type="match status" value="1"/>
</dbReference>
<dbReference type="OrthoDB" id="9997102at2759"/>
<evidence type="ECO:0000256" key="1">
    <source>
        <dbReference type="ARBA" id="ARBA00006328"/>
    </source>
</evidence>
<dbReference type="Pfam" id="PF05368">
    <property type="entry name" value="NmrA"/>
    <property type="match status" value="1"/>
</dbReference>
<dbReference type="CDD" id="cd05251">
    <property type="entry name" value="NmrA_like_SDR_a"/>
    <property type="match status" value="1"/>
</dbReference>
<dbReference type="EMBL" id="CAOQHR010000007">
    <property type="protein sequence ID" value="CAI6337432.1"/>
    <property type="molecule type" value="Genomic_DNA"/>
</dbReference>
<keyword evidence="5" id="KW-1185">Reference proteome</keyword>
<evidence type="ECO:0000313" key="4">
    <source>
        <dbReference type="EMBL" id="CAI6337432.1"/>
    </source>
</evidence>
<proteinExistence type="inferred from homology"/>
<sequence>MAAPTKAILITGATGKQGGSVLKQLATHPSSPQFSLLAVTRNTTSASAKKITERYSNVILVQGDLNDIPGLFANAKEALKDADKPQDVWGVYSVQPSIGPGVTYDGEIQQGTELIDESIKHGVNHFIYSSVDRGGNEKSSDTETPIPHFQTKYHIEKHLLEKAGKQGEKMNWTILRPVAFMDNLEPGMPSKVFLAALRDTLGPNKPMQWISIDDIGLFAAKAFRDPEAWNARAEGLAGDELTWEEFNGCWERATGYPVPATYGFLGSALKWAVGEVRVMINWFGTDGYGVNVARLRQEEKELCGFERWLKERSGWKNTA</sequence>
<dbReference type="AlphaFoldDB" id="A0A9W4XXB3"/>
<dbReference type="PANTHER" id="PTHR42748">
    <property type="entry name" value="NITROGEN METABOLITE REPRESSION PROTEIN NMRA FAMILY MEMBER"/>
    <property type="match status" value="1"/>
</dbReference>
<comment type="caution">
    <text evidence="4">The sequence shown here is derived from an EMBL/GenBank/DDBJ whole genome shotgun (WGS) entry which is preliminary data.</text>
</comment>
<dbReference type="Proteomes" id="UP001152607">
    <property type="component" value="Unassembled WGS sequence"/>
</dbReference>
<evidence type="ECO:0000256" key="2">
    <source>
        <dbReference type="ARBA" id="ARBA00022857"/>
    </source>
</evidence>
<dbReference type="InterPro" id="IPR008030">
    <property type="entry name" value="NmrA-like"/>
</dbReference>
<keyword evidence="2" id="KW-0521">NADP</keyword>
<comment type="similarity">
    <text evidence="1">Belongs to the NmrA-type oxidoreductase family.</text>
</comment>
<dbReference type="InterPro" id="IPR051164">
    <property type="entry name" value="NmrA-like_oxidored"/>
</dbReference>
<evidence type="ECO:0000259" key="3">
    <source>
        <dbReference type="Pfam" id="PF05368"/>
    </source>
</evidence>
<dbReference type="InterPro" id="IPR036291">
    <property type="entry name" value="NAD(P)-bd_dom_sf"/>
</dbReference>